<gene>
    <name evidence="15" type="ORF">CLIB1423_14S00276</name>
</gene>
<name>A0A9P0QTE4_9ASCO</name>
<evidence type="ECO:0000313" key="16">
    <source>
        <dbReference type="Proteomes" id="UP000837801"/>
    </source>
</evidence>
<dbReference type="AlphaFoldDB" id="A0A9P0QTE4"/>
<dbReference type="EMBL" id="CAKXYY010000014">
    <property type="protein sequence ID" value="CAH2354022.1"/>
    <property type="molecule type" value="Genomic_DNA"/>
</dbReference>
<keyword evidence="16" id="KW-1185">Reference proteome</keyword>
<dbReference type="GO" id="GO:0005794">
    <property type="term" value="C:Golgi apparatus"/>
    <property type="evidence" value="ECO:0007669"/>
    <property type="project" value="UniProtKB-SubCell"/>
</dbReference>
<keyword evidence="6 13" id="KW-0812">Transmembrane</keyword>
<keyword evidence="5" id="KW-0645">Protease</keyword>
<feature type="transmembrane region" description="Helical" evidence="13">
    <location>
        <begin position="106"/>
        <end position="126"/>
    </location>
</feature>
<dbReference type="InterPro" id="IPR022764">
    <property type="entry name" value="Peptidase_S54_rhomboid_dom"/>
</dbReference>
<protein>
    <recommendedName>
        <fullName evidence="11">Rhomboid-type serine protease 2</fullName>
        <ecNumber evidence="4">3.4.21.105</ecNumber>
    </recommendedName>
    <alternativeName>
        <fullName evidence="12">Rhomboid protein 2</fullName>
    </alternativeName>
</protein>
<sequence>MPIEAFSSPRAAVPNAFSLINSYPALTVGLTIFTLFLFIIDLSTQHSLGHKFALYPGAIFEFDLNRLSFYLLFHTDFFHWLFNVIALFQPLATYERAHGTIYTGVLLNLLTVVAGLQYSILGTFLVGNQTKIIGLSGIVFSLLAYTAYKEHFTTPVLYTLNFGSGRSVQLPTLYSPFVLLVACSILLPNGSFLGHLCGISAGYLLGMDYLKILFPPHKVILFIDNKCDRAIRLLDGVVIFVRESDAVSTRSVGYVPILSTDLESAA</sequence>
<comment type="catalytic activity">
    <reaction evidence="1">
        <text>Cleaves type-1 transmembrane domains using a catalytic dyad composed of serine and histidine that are contributed by different transmembrane domains.</text>
        <dbReference type="EC" id="3.4.21.105"/>
    </reaction>
</comment>
<dbReference type="Gene3D" id="1.20.1540.10">
    <property type="entry name" value="Rhomboid-like"/>
    <property type="match status" value="1"/>
</dbReference>
<organism evidence="15 16">
    <name type="scientific">[Candida] railenensis</name>
    <dbReference type="NCBI Taxonomy" id="45579"/>
    <lineage>
        <taxon>Eukaryota</taxon>
        <taxon>Fungi</taxon>
        <taxon>Dikarya</taxon>
        <taxon>Ascomycota</taxon>
        <taxon>Saccharomycotina</taxon>
        <taxon>Pichiomycetes</taxon>
        <taxon>Debaryomycetaceae</taxon>
        <taxon>Kurtzmaniella</taxon>
    </lineage>
</organism>
<reference evidence="15" key="1">
    <citation type="submission" date="2022-03" db="EMBL/GenBank/DDBJ databases">
        <authorList>
            <person name="Legras J.-L."/>
            <person name="Devillers H."/>
            <person name="Grondin C."/>
        </authorList>
    </citation>
    <scope>NUCLEOTIDE SEQUENCE</scope>
    <source>
        <strain evidence="15">CLIB 1423</strain>
    </source>
</reference>
<evidence type="ECO:0000256" key="5">
    <source>
        <dbReference type="ARBA" id="ARBA00022670"/>
    </source>
</evidence>
<dbReference type="PANTHER" id="PTHR43066">
    <property type="entry name" value="RHOMBOID-RELATED PROTEIN"/>
    <property type="match status" value="1"/>
</dbReference>
<keyword evidence="8 13" id="KW-1133">Transmembrane helix</keyword>
<evidence type="ECO:0000256" key="4">
    <source>
        <dbReference type="ARBA" id="ARBA00013039"/>
    </source>
</evidence>
<comment type="caution">
    <text evidence="15">The sequence shown here is derived from an EMBL/GenBank/DDBJ whole genome shotgun (WGS) entry which is preliminary data.</text>
</comment>
<feature type="transmembrane region" description="Helical" evidence="13">
    <location>
        <begin position="77"/>
        <end position="94"/>
    </location>
</feature>
<keyword evidence="9 13" id="KW-0472">Membrane</keyword>
<evidence type="ECO:0000259" key="14">
    <source>
        <dbReference type="Pfam" id="PF01694"/>
    </source>
</evidence>
<evidence type="ECO:0000256" key="3">
    <source>
        <dbReference type="ARBA" id="ARBA00009045"/>
    </source>
</evidence>
<evidence type="ECO:0000256" key="11">
    <source>
        <dbReference type="ARBA" id="ARBA00039804"/>
    </source>
</evidence>
<dbReference type="GO" id="GO:0004252">
    <property type="term" value="F:serine-type endopeptidase activity"/>
    <property type="evidence" value="ECO:0007669"/>
    <property type="project" value="InterPro"/>
</dbReference>
<dbReference type="OrthoDB" id="10257275at2759"/>
<evidence type="ECO:0000256" key="2">
    <source>
        <dbReference type="ARBA" id="ARBA00004257"/>
    </source>
</evidence>
<evidence type="ECO:0000256" key="13">
    <source>
        <dbReference type="SAM" id="Phobius"/>
    </source>
</evidence>
<feature type="domain" description="Peptidase S54 rhomboid" evidence="14">
    <location>
        <begin position="64"/>
        <end position="207"/>
    </location>
</feature>
<evidence type="ECO:0000313" key="15">
    <source>
        <dbReference type="EMBL" id="CAH2354022.1"/>
    </source>
</evidence>
<comment type="similarity">
    <text evidence="3">Belongs to the peptidase S54 family.</text>
</comment>
<dbReference type="GO" id="GO:0016020">
    <property type="term" value="C:membrane"/>
    <property type="evidence" value="ECO:0007669"/>
    <property type="project" value="InterPro"/>
</dbReference>
<evidence type="ECO:0000256" key="9">
    <source>
        <dbReference type="ARBA" id="ARBA00023136"/>
    </source>
</evidence>
<evidence type="ECO:0000256" key="8">
    <source>
        <dbReference type="ARBA" id="ARBA00022989"/>
    </source>
</evidence>
<evidence type="ECO:0000256" key="10">
    <source>
        <dbReference type="ARBA" id="ARBA00037147"/>
    </source>
</evidence>
<dbReference type="Proteomes" id="UP000837801">
    <property type="component" value="Unassembled WGS sequence"/>
</dbReference>
<evidence type="ECO:0000256" key="6">
    <source>
        <dbReference type="ARBA" id="ARBA00022692"/>
    </source>
</evidence>
<keyword evidence="7" id="KW-0378">Hydrolase</keyword>
<dbReference type="EC" id="3.4.21.105" evidence="4"/>
<dbReference type="SUPFAM" id="SSF144091">
    <property type="entry name" value="Rhomboid-like"/>
    <property type="match status" value="1"/>
</dbReference>
<accession>A0A9P0QTE4</accession>
<feature type="transmembrane region" description="Helical" evidence="13">
    <location>
        <begin position="20"/>
        <end position="40"/>
    </location>
</feature>
<comment type="subcellular location">
    <subcellularLocation>
        <location evidence="2">Golgi apparatus</location>
        <location evidence="2">cis-Golgi network membrane</location>
        <topology evidence="2">Multi-pass membrane protein</topology>
    </subcellularLocation>
</comment>
<dbReference type="Pfam" id="PF01694">
    <property type="entry name" value="Rhomboid"/>
    <property type="match status" value="1"/>
</dbReference>
<dbReference type="InterPro" id="IPR035952">
    <property type="entry name" value="Rhomboid-like_sf"/>
</dbReference>
<evidence type="ECO:0000256" key="7">
    <source>
        <dbReference type="ARBA" id="ARBA00022801"/>
    </source>
</evidence>
<dbReference type="PANTHER" id="PTHR43066:SF1">
    <property type="entry name" value="RHOMBOID PROTEIN 2"/>
    <property type="match status" value="1"/>
</dbReference>
<evidence type="ECO:0000256" key="1">
    <source>
        <dbReference type="ARBA" id="ARBA00000156"/>
    </source>
</evidence>
<proteinExistence type="inferred from homology"/>
<dbReference type="GO" id="GO:0006508">
    <property type="term" value="P:proteolysis"/>
    <property type="evidence" value="ECO:0007669"/>
    <property type="project" value="UniProtKB-KW"/>
</dbReference>
<evidence type="ECO:0000256" key="12">
    <source>
        <dbReference type="ARBA" id="ARBA00042081"/>
    </source>
</evidence>
<comment type="function">
    <text evidence="10">Probable rhomboid-type serine protease that catalyzes intramembrane proteolysis.</text>
</comment>